<dbReference type="InterPro" id="IPR036412">
    <property type="entry name" value="HAD-like_sf"/>
</dbReference>
<evidence type="ECO:0000313" key="4">
    <source>
        <dbReference type="Proteomes" id="UP000054485"/>
    </source>
</evidence>
<dbReference type="PROSITE" id="PS50969">
    <property type="entry name" value="FCP1"/>
    <property type="match status" value="1"/>
</dbReference>
<feature type="domain" description="FCP1 homology" evidence="2">
    <location>
        <begin position="178"/>
        <end position="383"/>
    </location>
</feature>
<dbReference type="PANTHER" id="PTHR12210">
    <property type="entry name" value="DULLARD PROTEIN PHOSPHATASE"/>
    <property type="match status" value="1"/>
</dbReference>
<name>A0A0D0AGX0_9AGAM</name>
<organism evidence="3 4">
    <name type="scientific">Suillus luteus UH-Slu-Lm8-n1</name>
    <dbReference type="NCBI Taxonomy" id="930992"/>
    <lineage>
        <taxon>Eukaryota</taxon>
        <taxon>Fungi</taxon>
        <taxon>Dikarya</taxon>
        <taxon>Basidiomycota</taxon>
        <taxon>Agaricomycotina</taxon>
        <taxon>Agaricomycetes</taxon>
        <taxon>Agaricomycetidae</taxon>
        <taxon>Boletales</taxon>
        <taxon>Suillineae</taxon>
        <taxon>Suillaceae</taxon>
        <taxon>Suillus</taxon>
    </lineage>
</organism>
<dbReference type="STRING" id="930992.A0A0D0AGX0"/>
<dbReference type="Proteomes" id="UP000054485">
    <property type="component" value="Unassembled WGS sequence"/>
</dbReference>
<dbReference type="OrthoDB" id="1711508at2759"/>
<feature type="compositionally biased region" description="Low complexity" evidence="1">
    <location>
        <begin position="24"/>
        <end position="36"/>
    </location>
</feature>
<dbReference type="EMBL" id="KN835282">
    <property type="protein sequence ID" value="KIK41016.1"/>
    <property type="molecule type" value="Genomic_DNA"/>
</dbReference>
<dbReference type="Pfam" id="PF03031">
    <property type="entry name" value="NIF"/>
    <property type="match status" value="1"/>
</dbReference>
<feature type="compositionally biased region" description="Polar residues" evidence="1">
    <location>
        <begin position="393"/>
        <end position="403"/>
    </location>
</feature>
<evidence type="ECO:0000313" key="3">
    <source>
        <dbReference type="EMBL" id="KIK41016.1"/>
    </source>
</evidence>
<reference evidence="4" key="2">
    <citation type="submission" date="2015-01" db="EMBL/GenBank/DDBJ databases">
        <title>Evolutionary Origins and Diversification of the Mycorrhizal Mutualists.</title>
        <authorList>
            <consortium name="DOE Joint Genome Institute"/>
            <consortium name="Mycorrhizal Genomics Consortium"/>
            <person name="Kohler A."/>
            <person name="Kuo A."/>
            <person name="Nagy L.G."/>
            <person name="Floudas D."/>
            <person name="Copeland A."/>
            <person name="Barry K.W."/>
            <person name="Cichocki N."/>
            <person name="Veneault-Fourrey C."/>
            <person name="LaButti K."/>
            <person name="Lindquist E.A."/>
            <person name="Lipzen A."/>
            <person name="Lundell T."/>
            <person name="Morin E."/>
            <person name="Murat C."/>
            <person name="Riley R."/>
            <person name="Ohm R."/>
            <person name="Sun H."/>
            <person name="Tunlid A."/>
            <person name="Henrissat B."/>
            <person name="Grigoriev I.V."/>
            <person name="Hibbett D.S."/>
            <person name="Martin F."/>
        </authorList>
    </citation>
    <scope>NUCLEOTIDE SEQUENCE [LARGE SCALE GENOMIC DNA]</scope>
    <source>
        <strain evidence="4">UH-Slu-Lm8-n1</strain>
    </source>
</reference>
<dbReference type="SUPFAM" id="SSF56784">
    <property type="entry name" value="HAD-like"/>
    <property type="match status" value="1"/>
</dbReference>
<reference evidence="3 4" key="1">
    <citation type="submission" date="2014-04" db="EMBL/GenBank/DDBJ databases">
        <authorList>
            <consortium name="DOE Joint Genome Institute"/>
            <person name="Kuo A."/>
            <person name="Ruytinx J."/>
            <person name="Rineau F."/>
            <person name="Colpaert J."/>
            <person name="Kohler A."/>
            <person name="Nagy L.G."/>
            <person name="Floudas D."/>
            <person name="Copeland A."/>
            <person name="Barry K.W."/>
            <person name="Cichocki N."/>
            <person name="Veneault-Fourrey C."/>
            <person name="LaButti K."/>
            <person name="Lindquist E.A."/>
            <person name="Lipzen A."/>
            <person name="Lundell T."/>
            <person name="Morin E."/>
            <person name="Murat C."/>
            <person name="Sun H."/>
            <person name="Tunlid A."/>
            <person name="Henrissat B."/>
            <person name="Grigoriev I.V."/>
            <person name="Hibbett D.S."/>
            <person name="Martin F."/>
            <person name="Nordberg H.P."/>
            <person name="Cantor M.N."/>
            <person name="Hua S.X."/>
        </authorList>
    </citation>
    <scope>NUCLEOTIDE SEQUENCE [LARGE SCALE GENOMIC DNA]</scope>
    <source>
        <strain evidence="3 4">UH-Slu-Lm8-n1</strain>
    </source>
</reference>
<accession>A0A0D0AGX0</accession>
<feature type="region of interest" description="Disordered" evidence="1">
    <location>
        <begin position="384"/>
        <end position="415"/>
    </location>
</feature>
<gene>
    <name evidence="3" type="ORF">CY34DRAFT_13317</name>
</gene>
<feature type="compositionally biased region" description="Pro residues" evidence="1">
    <location>
        <begin position="150"/>
        <end position="160"/>
    </location>
</feature>
<evidence type="ECO:0000259" key="2">
    <source>
        <dbReference type="PROSITE" id="PS50969"/>
    </source>
</evidence>
<dbReference type="InParanoid" id="A0A0D0AGX0"/>
<feature type="region of interest" description="Disordered" evidence="1">
    <location>
        <begin position="1"/>
        <end position="36"/>
    </location>
</feature>
<dbReference type="Gene3D" id="3.40.50.1000">
    <property type="entry name" value="HAD superfamily/HAD-like"/>
    <property type="match status" value="1"/>
</dbReference>
<dbReference type="InterPro" id="IPR004274">
    <property type="entry name" value="FCP1_dom"/>
</dbReference>
<dbReference type="InterPro" id="IPR023214">
    <property type="entry name" value="HAD_sf"/>
</dbReference>
<evidence type="ECO:0000256" key="1">
    <source>
        <dbReference type="SAM" id="MobiDB-lite"/>
    </source>
</evidence>
<proteinExistence type="predicted"/>
<dbReference type="InterPro" id="IPR050365">
    <property type="entry name" value="TIM50"/>
</dbReference>
<keyword evidence="4" id="KW-1185">Reference proteome</keyword>
<dbReference type="HOGENOM" id="CLU_018875_2_1_1"/>
<feature type="compositionally biased region" description="Low complexity" evidence="1">
    <location>
        <begin position="98"/>
        <end position="110"/>
    </location>
</feature>
<dbReference type="SMART" id="SM00577">
    <property type="entry name" value="CPDc"/>
    <property type="match status" value="1"/>
</dbReference>
<sequence length="607" mass="67893">MPRNRGWRGRRNYSENQDDRYHRYSGSSYPASRSSYRQSYGYDYRSNEYYADAQPSQQYNYWRDGDQYSTQDHYQSPIEYTPSHEHANDYHHAENSYRRQQSQGRGSPQRNYHSRAQRDNSPTPYIASPLFRRRTPDSNPLPESHMRSLTPPPPPPPVEPDPAYMALSLQPSHIVDDPRASRKLLILDLNGTLLIRSQHSRARPKDAYGGTRNYSAPRLRAVQPRPYIPAFRAYLFAPETQEWLDTMVWSSAQPHSVADMVDKVFGDVKNNLVAVWDRGSLGLTKEDYHRKALTTKDLAKPWSLLPLATNPAEIAVPSEVDCATGQAGLVPSIAHSAMTTLLLDDSPHKARLQPNNHVCIPEYTSSLREKDLQQIWREKVTQTPKSRKRKWNINESVPDQTESAEILSPSSDSDPTIISSTSDHVEHSSIPIPLAERTHISSRSSAEPYDPTILAVIGVLDEIKRQSSVAGWIHGGGLWDIAPIPEVAREFIGTTPGSDASIVEDMPPLTGFLEAPLLTKKEDPAAQKHVEQVVSSSAQLVTADKAMIQTGNESTTVDASVEDAAPSAGVESVGMWFNDEPTLSYWVWRGRQALDSLGIEADHGVTG</sequence>
<feature type="region of interest" description="Disordered" evidence="1">
    <location>
        <begin position="94"/>
        <end position="164"/>
    </location>
</feature>
<dbReference type="AlphaFoldDB" id="A0A0D0AGX0"/>
<protein>
    <recommendedName>
        <fullName evidence="2">FCP1 homology domain-containing protein</fullName>
    </recommendedName>
</protein>
<feature type="compositionally biased region" description="Basic residues" evidence="1">
    <location>
        <begin position="1"/>
        <end position="11"/>
    </location>
</feature>